<dbReference type="eggNOG" id="KOG1339">
    <property type="taxonomic scope" value="Eukaryota"/>
</dbReference>
<dbReference type="AlphaFoldDB" id="D7MI19"/>
<evidence type="ECO:0000256" key="1">
    <source>
        <dbReference type="ARBA" id="ARBA00007447"/>
    </source>
</evidence>
<dbReference type="Proteomes" id="UP000008694">
    <property type="component" value="Unassembled WGS sequence"/>
</dbReference>
<gene>
    <name evidence="3" type="ORF">ARALYDRAFT_915767</name>
</gene>
<reference evidence="4" key="1">
    <citation type="journal article" date="2011" name="Nat. Genet.">
        <title>The Arabidopsis lyrata genome sequence and the basis of rapid genome size change.</title>
        <authorList>
            <person name="Hu T.T."/>
            <person name="Pattyn P."/>
            <person name="Bakker E.G."/>
            <person name="Cao J."/>
            <person name="Cheng J.-F."/>
            <person name="Clark R.M."/>
            <person name="Fahlgren N."/>
            <person name="Fawcett J.A."/>
            <person name="Grimwood J."/>
            <person name="Gundlach H."/>
            <person name="Haberer G."/>
            <person name="Hollister J.D."/>
            <person name="Ossowski S."/>
            <person name="Ottilar R.P."/>
            <person name="Salamov A.A."/>
            <person name="Schneeberger K."/>
            <person name="Spannagl M."/>
            <person name="Wang X."/>
            <person name="Yang L."/>
            <person name="Nasrallah M.E."/>
            <person name="Bergelson J."/>
            <person name="Carrington J.C."/>
            <person name="Gaut B.S."/>
            <person name="Schmutz J."/>
            <person name="Mayer K.F.X."/>
            <person name="Van de Peer Y."/>
            <person name="Grigoriev I.V."/>
            <person name="Nordborg M."/>
            <person name="Weigel D."/>
            <person name="Guo Y.-L."/>
        </authorList>
    </citation>
    <scope>NUCLEOTIDE SEQUENCE [LARGE SCALE GENOMIC DNA]</scope>
    <source>
        <strain evidence="4">cv. MN47</strain>
    </source>
</reference>
<name>D7MI19_ARALL</name>
<dbReference type="MEROPS" id="A01.A41"/>
<dbReference type="SUPFAM" id="SSF50630">
    <property type="entry name" value="Acid proteases"/>
    <property type="match status" value="1"/>
</dbReference>
<accession>D7MI19</accession>
<proteinExistence type="inferred from homology"/>
<dbReference type="InterPro" id="IPR033121">
    <property type="entry name" value="PEPTIDASE_A1"/>
</dbReference>
<dbReference type="Gramene" id="scaffold_703509.1">
    <property type="protein sequence ID" value="scaffold_703509.1"/>
    <property type="gene ID" value="scaffold_703509.1"/>
</dbReference>
<dbReference type="EMBL" id="GL348719">
    <property type="protein sequence ID" value="EFH46737.1"/>
    <property type="molecule type" value="Genomic_DNA"/>
</dbReference>
<protein>
    <recommendedName>
        <fullName evidence="2">Peptidase A1 domain-containing protein</fullName>
    </recommendedName>
</protein>
<dbReference type="GO" id="GO:0004190">
    <property type="term" value="F:aspartic-type endopeptidase activity"/>
    <property type="evidence" value="ECO:0007669"/>
    <property type="project" value="InterPro"/>
</dbReference>
<feature type="domain" description="Peptidase A1" evidence="2">
    <location>
        <begin position="96"/>
        <end position="168"/>
    </location>
</feature>
<dbReference type="GO" id="GO:0006508">
    <property type="term" value="P:proteolysis"/>
    <property type="evidence" value="ECO:0007669"/>
    <property type="project" value="InterPro"/>
</dbReference>
<dbReference type="HOGENOM" id="CLU_1588702_0_0_1"/>
<dbReference type="PANTHER" id="PTHR13683">
    <property type="entry name" value="ASPARTYL PROTEASES"/>
    <property type="match status" value="1"/>
</dbReference>
<comment type="similarity">
    <text evidence="1">Belongs to the peptidase A1 family.</text>
</comment>
<dbReference type="PANTHER" id="PTHR13683:SF856">
    <property type="entry name" value="EUKARYOTIC ASPARTYL PROTEASE FAMILY PROTEIN"/>
    <property type="match status" value="1"/>
</dbReference>
<dbReference type="InterPro" id="IPR032861">
    <property type="entry name" value="TAXi_N"/>
</dbReference>
<dbReference type="InterPro" id="IPR021109">
    <property type="entry name" value="Peptidase_aspartic_dom_sf"/>
</dbReference>
<keyword evidence="4" id="KW-1185">Reference proteome</keyword>
<evidence type="ECO:0000313" key="3">
    <source>
        <dbReference type="EMBL" id="EFH46737.1"/>
    </source>
</evidence>
<dbReference type="STRING" id="81972.D7MI19"/>
<dbReference type="Gene3D" id="2.40.70.10">
    <property type="entry name" value="Acid Proteases"/>
    <property type="match status" value="1"/>
</dbReference>
<sequence length="168" mass="19151">MVCGYEGMVIPLKRMIHLSHELDLTQLGAFDSSRHERCYSLLSTELSTSLLKETLIDFSQRRILLFVMFLDLIPSLNLLPKDLFLLLLFCFHHRLYYTTLQIRKPPREFNVVIDTGSNVLWVSCISCVGCPLQNVTFFDPGASSAAVKLACSDKRFFSDLLKKLVITS</sequence>
<evidence type="ECO:0000313" key="4">
    <source>
        <dbReference type="Proteomes" id="UP000008694"/>
    </source>
</evidence>
<dbReference type="PROSITE" id="PS51767">
    <property type="entry name" value="PEPTIDASE_A1"/>
    <property type="match status" value="1"/>
</dbReference>
<dbReference type="InterPro" id="IPR001461">
    <property type="entry name" value="Aspartic_peptidase_A1"/>
</dbReference>
<organism evidence="4">
    <name type="scientific">Arabidopsis lyrata subsp. lyrata</name>
    <name type="common">Lyre-leaved rock-cress</name>
    <dbReference type="NCBI Taxonomy" id="81972"/>
    <lineage>
        <taxon>Eukaryota</taxon>
        <taxon>Viridiplantae</taxon>
        <taxon>Streptophyta</taxon>
        <taxon>Embryophyta</taxon>
        <taxon>Tracheophyta</taxon>
        <taxon>Spermatophyta</taxon>
        <taxon>Magnoliopsida</taxon>
        <taxon>eudicotyledons</taxon>
        <taxon>Gunneridae</taxon>
        <taxon>Pentapetalae</taxon>
        <taxon>rosids</taxon>
        <taxon>malvids</taxon>
        <taxon>Brassicales</taxon>
        <taxon>Brassicaceae</taxon>
        <taxon>Camelineae</taxon>
        <taxon>Arabidopsis</taxon>
    </lineage>
</organism>
<dbReference type="Pfam" id="PF14543">
    <property type="entry name" value="TAXi_N"/>
    <property type="match status" value="1"/>
</dbReference>
<evidence type="ECO:0000259" key="2">
    <source>
        <dbReference type="PROSITE" id="PS51767"/>
    </source>
</evidence>